<comment type="caution">
    <text evidence="2">The sequence shown here is derived from an EMBL/GenBank/DDBJ whole genome shotgun (WGS) entry which is preliminary data.</text>
</comment>
<dbReference type="Proteomes" id="UP001437256">
    <property type="component" value="Unassembled WGS sequence"/>
</dbReference>
<feature type="compositionally biased region" description="Low complexity" evidence="1">
    <location>
        <begin position="242"/>
        <end position="268"/>
    </location>
</feature>
<dbReference type="PANTHER" id="PTHR47481:SF31">
    <property type="entry name" value="OS01G0873500 PROTEIN"/>
    <property type="match status" value="1"/>
</dbReference>
<evidence type="ECO:0000256" key="1">
    <source>
        <dbReference type="SAM" id="MobiDB-lite"/>
    </source>
</evidence>
<dbReference type="EMBL" id="JBBXMP010000172">
    <property type="protein sequence ID" value="KAL0060523.1"/>
    <property type="molecule type" value="Genomic_DNA"/>
</dbReference>
<reference evidence="2 3" key="1">
    <citation type="submission" date="2024-05" db="EMBL/GenBank/DDBJ databases">
        <title>A draft genome resource for the thread blight pathogen Marasmius tenuissimus strain MS-2.</title>
        <authorList>
            <person name="Yulfo-Soto G.E."/>
            <person name="Baruah I.K."/>
            <person name="Amoako-Attah I."/>
            <person name="Bukari Y."/>
            <person name="Meinhardt L.W."/>
            <person name="Bailey B.A."/>
            <person name="Cohen S.P."/>
        </authorList>
    </citation>
    <scope>NUCLEOTIDE SEQUENCE [LARGE SCALE GENOMIC DNA]</scope>
    <source>
        <strain evidence="2 3">MS-2</strain>
    </source>
</reference>
<gene>
    <name evidence="2" type="ORF">AAF712_012681</name>
</gene>
<accession>A0ABR2ZGT9</accession>
<feature type="region of interest" description="Disordered" evidence="1">
    <location>
        <begin position="233"/>
        <end position="308"/>
    </location>
</feature>
<protein>
    <recommendedName>
        <fullName evidence="4">Gag protein</fullName>
    </recommendedName>
</protein>
<evidence type="ECO:0000313" key="3">
    <source>
        <dbReference type="Proteomes" id="UP001437256"/>
    </source>
</evidence>
<organism evidence="2 3">
    <name type="scientific">Marasmius tenuissimus</name>
    <dbReference type="NCBI Taxonomy" id="585030"/>
    <lineage>
        <taxon>Eukaryota</taxon>
        <taxon>Fungi</taxon>
        <taxon>Dikarya</taxon>
        <taxon>Basidiomycota</taxon>
        <taxon>Agaricomycotina</taxon>
        <taxon>Agaricomycetes</taxon>
        <taxon>Agaricomycetidae</taxon>
        <taxon>Agaricales</taxon>
        <taxon>Marasmiineae</taxon>
        <taxon>Marasmiaceae</taxon>
        <taxon>Marasmius</taxon>
    </lineage>
</organism>
<dbReference type="PANTHER" id="PTHR47481">
    <property type="match status" value="1"/>
</dbReference>
<evidence type="ECO:0008006" key="4">
    <source>
        <dbReference type="Google" id="ProtNLM"/>
    </source>
</evidence>
<name>A0ABR2ZGT9_9AGAR</name>
<evidence type="ECO:0000313" key="2">
    <source>
        <dbReference type="EMBL" id="KAL0060523.1"/>
    </source>
</evidence>
<sequence>MFDIKKYFSSRFDGTNFKQTYYSEMEAVCKTQGLYGHLTGQELRPSMPLGTVTSPAGVTPVVCDTVPPEKHTAWVKESLAWDKEDLQLMGIIQITTTKEVFDPIKDMNTQKAWEQLNNTYGEPTLSAIYGDFVKLVSFRLTTSHPQAGIAKFKSYIERLSEVGAVLPNLIKSLLLITAIPAKCDTASSKSLHDYVRDPKDEDHITVLKVYDAIMIEYGCQNLQLANRLPAVKHASNQEPSFGQQQRPQQQCQQRGYQQQTNTRPPQQQHKGKKKKQQQCGTRGGINQHQGPGHAGGNNSSNNRSHGHSHLASYTSVVTFPPPVRPYSSITDHREHIALNTVDNSLRAEIASTPPSRARGSPPPVHFTGHWDKSCDSTVAPAVKKSLAAMQSSTGFKPSESVFDDVCVEPA</sequence>
<keyword evidence="3" id="KW-1185">Reference proteome</keyword>
<proteinExistence type="predicted"/>